<dbReference type="EMBL" id="CP081303">
    <property type="protein sequence ID" value="QZE12870.1"/>
    <property type="molecule type" value="Genomic_DNA"/>
</dbReference>
<sequence>MEWIDKTLLDKVCVEAKASPRKRMNYNFHDSSDAKLQRMLNALQPGTYLRPHRHLTPEKDEVFILLRGKMAVFFFDDEGDMTDMKVVDPLNGKYGVDIPAGQWHGLLVLEEDTVIFEVKHGPYEPLDPNDFAPWSPAEGDDGVEEFVARLQGVVDQVLED</sequence>
<evidence type="ECO:0000313" key="2">
    <source>
        <dbReference type="Proteomes" id="UP000826212"/>
    </source>
</evidence>
<keyword evidence="2" id="KW-1185">Reference proteome</keyword>
<dbReference type="Proteomes" id="UP000826212">
    <property type="component" value="Chromosome"/>
</dbReference>
<name>A0AC61NFB0_9BACT</name>
<protein>
    <submittedName>
        <fullName evidence="1">WbuC family cupin fold metalloprotein</fullName>
    </submittedName>
</protein>
<accession>A0AC61NFB0</accession>
<organism evidence="1 2">
    <name type="scientific">Halosquirtibacter laminarini</name>
    <dbReference type="NCBI Taxonomy" id="3374600"/>
    <lineage>
        <taxon>Bacteria</taxon>
        <taxon>Pseudomonadati</taxon>
        <taxon>Bacteroidota</taxon>
        <taxon>Bacteroidia</taxon>
        <taxon>Marinilabiliales</taxon>
        <taxon>Prolixibacteraceae</taxon>
        <taxon>Halosquirtibacter</taxon>
    </lineage>
</organism>
<gene>
    <name evidence="1" type="ORF">K4L44_09745</name>
</gene>
<reference evidence="1" key="1">
    <citation type="submission" date="2021-08" db="EMBL/GenBank/DDBJ databases">
        <title>Novel anaerobic bacterium isolated from sea squirt in East Sea, Republic of Korea.</title>
        <authorList>
            <person name="Nguyen T.H."/>
            <person name="Li Z."/>
            <person name="Lee Y.-J."/>
            <person name="Ko J."/>
            <person name="Kim S.-G."/>
        </authorList>
    </citation>
    <scope>NUCLEOTIDE SEQUENCE</scope>
    <source>
        <strain evidence="1">KCTC 25031</strain>
    </source>
</reference>
<evidence type="ECO:0000313" key="1">
    <source>
        <dbReference type="EMBL" id="QZE12870.1"/>
    </source>
</evidence>
<proteinExistence type="predicted"/>